<feature type="compositionally biased region" description="Basic and acidic residues" evidence="1">
    <location>
        <begin position="449"/>
        <end position="460"/>
    </location>
</feature>
<reference evidence="3" key="1">
    <citation type="submission" date="2023-06" db="EMBL/GenBank/DDBJ databases">
        <title>lsaBGC provides a comprehensive framework for evolutionary analysis of biosynthetic gene clusters within focal taxa.</title>
        <authorList>
            <person name="Salamzade R."/>
            <person name="Sandstrom S."/>
            <person name="Kalan L.R."/>
        </authorList>
    </citation>
    <scope>NUCLEOTIDE SEQUENCE</scope>
    <source>
        <strain evidence="3">P3-SID899</strain>
    </source>
</reference>
<comment type="caution">
    <text evidence="3">The sequence shown here is derived from an EMBL/GenBank/DDBJ whole genome shotgun (WGS) entry which is preliminary data.</text>
</comment>
<keyword evidence="2" id="KW-1133">Transmembrane helix</keyword>
<feature type="compositionally biased region" description="Basic and acidic residues" evidence="1">
    <location>
        <begin position="380"/>
        <end position="394"/>
    </location>
</feature>
<feature type="region of interest" description="Disordered" evidence="1">
    <location>
        <begin position="272"/>
        <end position="468"/>
    </location>
</feature>
<feature type="transmembrane region" description="Helical" evidence="2">
    <location>
        <begin position="6"/>
        <end position="27"/>
    </location>
</feature>
<name>A0AAP3ETM6_MICLU</name>
<sequence length="520" mass="52367">MPQSTLYWIIAAIIVVLLILIILSVIASRRRREAEAAETRLERRGITADTAGEQAAAPVAPTRLSRLDEVAAEEDARPAAAVKPAGGLAAFDTAAAGRETDESVAGVAGGAGVTVDQQGAPSTEATAETHRRDAAAPTTRGTLRPAAAAPSTAREADTVGLGAAGVAGGSGVTLDEQTPAADVPATPASPSPVTETTAPAAPATEAPQHRSHLTPAPEHVHGTVPADEVAAEHTPTKDFATDAIPVAQGEHLETHTVATTAHGSVTVVAAESDQAQQNGADGAERSAAGAERPAAGSSRIDGTPGVPGRVAEADREPARTEDHRADAAQPAAVEPAAERRSLEAAPATRRAEAPETHAGTTPATPLGGAPELDPTAAESGRAEDATPATRREARAAQSAAAAGTAGTAGTAAPTSSTPTTVAPDTSTASAPTDEEPAEDDTEGAALPDLRADRDETRGSDAEGESTLAQAGAVAASAFETVRDKVAVPLRDNVAVPAKDKVVKVVKDKLAQAQERRWGKR</sequence>
<keyword evidence="2" id="KW-0472">Membrane</keyword>
<accession>A0AAP3ETM6</accession>
<evidence type="ECO:0000313" key="3">
    <source>
        <dbReference type="EMBL" id="MCV7628105.1"/>
    </source>
</evidence>
<dbReference type="EMBL" id="JALXKZ020000002">
    <property type="protein sequence ID" value="MCV7628105.1"/>
    <property type="molecule type" value="Genomic_DNA"/>
</dbReference>
<proteinExistence type="predicted"/>
<feature type="compositionally biased region" description="Basic and acidic residues" evidence="1">
    <location>
        <begin position="311"/>
        <end position="326"/>
    </location>
</feature>
<gene>
    <name evidence="3" type="ORF">M3A82_001920</name>
</gene>
<evidence type="ECO:0000256" key="1">
    <source>
        <dbReference type="SAM" id="MobiDB-lite"/>
    </source>
</evidence>
<dbReference type="AlphaFoldDB" id="A0AAP3ETM6"/>
<feature type="region of interest" description="Disordered" evidence="1">
    <location>
        <begin position="110"/>
        <end position="156"/>
    </location>
</feature>
<protein>
    <submittedName>
        <fullName evidence="3">Uncharacterized protein</fullName>
    </submittedName>
</protein>
<feature type="compositionally biased region" description="Low complexity" evidence="1">
    <location>
        <begin position="178"/>
        <end position="206"/>
    </location>
</feature>
<feature type="compositionally biased region" description="Low complexity" evidence="1">
    <location>
        <begin position="395"/>
        <end position="431"/>
    </location>
</feature>
<feature type="compositionally biased region" description="Low complexity" evidence="1">
    <location>
        <begin position="144"/>
        <end position="153"/>
    </location>
</feature>
<organism evidence="3 4">
    <name type="scientific">Micrococcus luteus</name>
    <name type="common">Micrococcus lysodeikticus</name>
    <dbReference type="NCBI Taxonomy" id="1270"/>
    <lineage>
        <taxon>Bacteria</taxon>
        <taxon>Bacillati</taxon>
        <taxon>Actinomycetota</taxon>
        <taxon>Actinomycetes</taxon>
        <taxon>Micrococcales</taxon>
        <taxon>Micrococcaceae</taxon>
        <taxon>Micrococcus</taxon>
    </lineage>
</organism>
<feature type="compositionally biased region" description="Acidic residues" evidence="1">
    <location>
        <begin position="432"/>
        <end position="442"/>
    </location>
</feature>
<keyword evidence="2" id="KW-0812">Transmembrane</keyword>
<evidence type="ECO:0000256" key="2">
    <source>
        <dbReference type="SAM" id="Phobius"/>
    </source>
</evidence>
<dbReference type="Proteomes" id="UP001205867">
    <property type="component" value="Unassembled WGS sequence"/>
</dbReference>
<evidence type="ECO:0000313" key="4">
    <source>
        <dbReference type="Proteomes" id="UP001205867"/>
    </source>
</evidence>
<feature type="region of interest" description="Disordered" evidence="1">
    <location>
        <begin position="170"/>
        <end position="220"/>
    </location>
</feature>